<reference evidence="2 3" key="1">
    <citation type="journal article" date="2024" name="Science">
        <title>Giant polyketide synthase enzymes in the biosynthesis of giant marine polyether toxins.</title>
        <authorList>
            <person name="Fallon T.R."/>
            <person name="Shende V.V."/>
            <person name="Wierzbicki I.H."/>
            <person name="Pendleton A.L."/>
            <person name="Watervoot N.F."/>
            <person name="Auber R.P."/>
            <person name="Gonzalez D.J."/>
            <person name="Wisecaver J.H."/>
            <person name="Moore B.S."/>
        </authorList>
    </citation>
    <scope>NUCLEOTIDE SEQUENCE [LARGE SCALE GENOMIC DNA]</scope>
    <source>
        <strain evidence="2 3">12B1</strain>
    </source>
</reference>
<evidence type="ECO:0000313" key="3">
    <source>
        <dbReference type="Proteomes" id="UP001515480"/>
    </source>
</evidence>
<feature type="region of interest" description="Disordered" evidence="1">
    <location>
        <begin position="1"/>
        <end position="67"/>
    </location>
</feature>
<dbReference type="AlphaFoldDB" id="A0AB34K7G1"/>
<organism evidence="2 3">
    <name type="scientific">Prymnesium parvum</name>
    <name type="common">Toxic golden alga</name>
    <dbReference type="NCBI Taxonomy" id="97485"/>
    <lineage>
        <taxon>Eukaryota</taxon>
        <taxon>Haptista</taxon>
        <taxon>Haptophyta</taxon>
        <taxon>Prymnesiophyceae</taxon>
        <taxon>Prymnesiales</taxon>
        <taxon>Prymnesiaceae</taxon>
        <taxon>Prymnesium</taxon>
    </lineage>
</organism>
<accession>A0AB34K7G1</accession>
<comment type="caution">
    <text evidence="2">The sequence shown here is derived from an EMBL/GenBank/DDBJ whole genome shotgun (WGS) entry which is preliminary data.</text>
</comment>
<sequence length="402" mass="44318">MPSDSLRSPRAPAAHKLPSIHPGSRASSRAHDAPLSPRKGAGASCKPSSRAPSSRADDPPKILSRRDSARIRARNKWVLQYENGHVEEDMEIRDKLRQDPIVTDVLQLWWRTAVQTIHSSEGEALPHEGLSRAQYFQVSRKMYKALYAVWDEHDAEEAATEDWLRDSSALDADGHVMDTVLLSGELFMDAMFELADTWTAGHDPERYASFLKELFTHITLYEPPNHYFWKKDEDIEYGGFVCSAETAGSVVLKVEAPPSSVEVVAQRQDSLPPVEPKVTKPKVNEEADKKPRVRVTPRSEPRKLGAPVQLNGPTQHPGLTAWKRMIGVSEAPPPRSRSSAASPRSCGPSGAAVLPGINPGSQSPRVSAPANFRSGELSARNEPRKNGNSMATNRRSAQHAEQ</sequence>
<feature type="compositionally biased region" description="Basic and acidic residues" evidence="1">
    <location>
        <begin position="55"/>
        <end position="67"/>
    </location>
</feature>
<name>A0AB34K7G1_PRYPA</name>
<keyword evidence="3" id="KW-1185">Reference proteome</keyword>
<feature type="compositionally biased region" description="Polar residues" evidence="1">
    <location>
        <begin position="386"/>
        <end position="395"/>
    </location>
</feature>
<evidence type="ECO:0000256" key="1">
    <source>
        <dbReference type="SAM" id="MobiDB-lite"/>
    </source>
</evidence>
<dbReference type="EMBL" id="JBGBPQ010000002">
    <property type="protein sequence ID" value="KAL1528399.1"/>
    <property type="molecule type" value="Genomic_DNA"/>
</dbReference>
<evidence type="ECO:0000313" key="2">
    <source>
        <dbReference type="EMBL" id="KAL1528399.1"/>
    </source>
</evidence>
<feature type="compositionally biased region" description="Low complexity" evidence="1">
    <location>
        <begin position="336"/>
        <end position="352"/>
    </location>
</feature>
<proteinExistence type="predicted"/>
<feature type="region of interest" description="Disordered" evidence="1">
    <location>
        <begin position="265"/>
        <end position="402"/>
    </location>
</feature>
<dbReference type="Proteomes" id="UP001515480">
    <property type="component" value="Unassembled WGS sequence"/>
</dbReference>
<gene>
    <name evidence="2" type="ORF">AB1Y20_009748</name>
</gene>
<protein>
    <submittedName>
        <fullName evidence="2">Uncharacterized protein</fullName>
    </submittedName>
</protein>